<dbReference type="GO" id="GO:0008270">
    <property type="term" value="F:zinc ion binding"/>
    <property type="evidence" value="ECO:0007669"/>
    <property type="project" value="InterPro"/>
</dbReference>
<keyword evidence="7" id="KW-1185">Reference proteome</keyword>
<dbReference type="EMBL" id="VFPE01000008">
    <property type="protein sequence ID" value="TQM18673.1"/>
    <property type="molecule type" value="Genomic_DNA"/>
</dbReference>
<evidence type="ECO:0000256" key="2">
    <source>
        <dbReference type="ARBA" id="ARBA00022801"/>
    </source>
</evidence>
<dbReference type="Pfam" id="PF08797">
    <property type="entry name" value="HIRAN"/>
    <property type="match status" value="1"/>
</dbReference>
<sequence>MAGGFLSKLFGGDKTKMEPTPAPRAQPSSPASAPGREVPIGFGEDLEVSGEAYYRDGIGKIFRSLGRPEGGVTMQTAWLIPEPDNKYDPNAVRVVVMGEQVGHVPQEVSASVMRACRGVGRGNVATVPARVWARNDDGTWRGRVTLAFSGETESEKDYAAERQEADAYYAEREAEQARKAAEREAREAHKEARRTAGEVEGQYWPLLKPSISELKRQKRFEEARDLLEQCIYAAERESVVTGEVPDPWPSEQISVVLRRLRDYPHELAFLERYVAACGDREIPESVTMRLSRSRLAVQNGGTPEE</sequence>
<feature type="compositionally biased region" description="Low complexity" evidence="4">
    <location>
        <begin position="23"/>
        <end position="34"/>
    </location>
</feature>
<evidence type="ECO:0000313" key="7">
    <source>
        <dbReference type="Proteomes" id="UP000320235"/>
    </source>
</evidence>
<gene>
    <name evidence="6" type="ORF">FB391_3806</name>
</gene>
<keyword evidence="2" id="KW-0378">Hydrolase</keyword>
<evidence type="ECO:0000256" key="1">
    <source>
        <dbReference type="ARBA" id="ARBA00022723"/>
    </source>
</evidence>
<feature type="region of interest" description="Disordered" evidence="4">
    <location>
        <begin position="1"/>
        <end position="41"/>
    </location>
</feature>
<accession>A0A543EAQ4</accession>
<dbReference type="Proteomes" id="UP000320235">
    <property type="component" value="Unassembled WGS sequence"/>
</dbReference>
<dbReference type="GO" id="GO:0003676">
    <property type="term" value="F:nucleic acid binding"/>
    <property type="evidence" value="ECO:0007669"/>
    <property type="project" value="InterPro"/>
</dbReference>
<comment type="caution">
    <text evidence="6">The sequence shown here is derived from an EMBL/GenBank/DDBJ whole genome shotgun (WGS) entry which is preliminary data.</text>
</comment>
<dbReference type="GO" id="GO:0016818">
    <property type="term" value="F:hydrolase activity, acting on acid anhydrides, in phosphorus-containing anhydrides"/>
    <property type="evidence" value="ECO:0007669"/>
    <property type="project" value="InterPro"/>
</dbReference>
<evidence type="ECO:0000256" key="4">
    <source>
        <dbReference type="SAM" id="MobiDB-lite"/>
    </source>
</evidence>
<protein>
    <submittedName>
        <fullName evidence="6">HIRAN domain-containing protein</fullName>
    </submittedName>
</protein>
<evidence type="ECO:0000259" key="5">
    <source>
        <dbReference type="Pfam" id="PF08797"/>
    </source>
</evidence>
<dbReference type="RefSeq" id="WP_141896749.1">
    <property type="nucleotide sequence ID" value="NZ_BAABLH010000006.1"/>
</dbReference>
<dbReference type="InterPro" id="IPR014905">
    <property type="entry name" value="HIRAN"/>
</dbReference>
<dbReference type="OrthoDB" id="9812156at2"/>
<dbReference type="Gene3D" id="3.30.70.2330">
    <property type="match status" value="1"/>
</dbReference>
<feature type="domain" description="HIRAN" evidence="5">
    <location>
        <begin position="79"/>
        <end position="115"/>
    </location>
</feature>
<keyword evidence="1" id="KW-0479">Metal-binding</keyword>
<evidence type="ECO:0000256" key="3">
    <source>
        <dbReference type="SAM" id="Coils"/>
    </source>
</evidence>
<evidence type="ECO:0000313" key="6">
    <source>
        <dbReference type="EMBL" id="TQM18673.1"/>
    </source>
</evidence>
<proteinExistence type="predicted"/>
<reference evidence="6 7" key="1">
    <citation type="submission" date="2019-06" db="EMBL/GenBank/DDBJ databases">
        <title>Sequencing the genomes of 1000 actinobacteria strains.</title>
        <authorList>
            <person name="Klenk H.-P."/>
        </authorList>
    </citation>
    <scope>NUCLEOTIDE SEQUENCE [LARGE SCALE GENOMIC DNA]</scope>
    <source>
        <strain evidence="6 7">DSM 105492</strain>
    </source>
</reference>
<keyword evidence="3" id="KW-0175">Coiled coil</keyword>
<dbReference type="AlphaFoldDB" id="A0A543EAQ4"/>
<name>A0A543EAQ4_9MICO</name>
<organism evidence="6 7">
    <name type="scientific">Microbacterium kyungheense</name>
    <dbReference type="NCBI Taxonomy" id="1263636"/>
    <lineage>
        <taxon>Bacteria</taxon>
        <taxon>Bacillati</taxon>
        <taxon>Actinomycetota</taxon>
        <taxon>Actinomycetes</taxon>
        <taxon>Micrococcales</taxon>
        <taxon>Microbacteriaceae</taxon>
        <taxon>Microbacterium</taxon>
    </lineage>
</organism>
<feature type="coiled-coil region" evidence="3">
    <location>
        <begin position="171"/>
        <end position="198"/>
    </location>
</feature>